<comment type="cofactor">
    <cofactor evidence="1">
        <name>pyridoxal 5'-phosphate</name>
        <dbReference type="ChEBI" id="CHEBI:597326"/>
    </cofactor>
</comment>
<feature type="domain" description="C-methyltransferase" evidence="5">
    <location>
        <begin position="220"/>
        <end position="354"/>
    </location>
</feature>
<dbReference type="InterPro" id="IPR015424">
    <property type="entry name" value="PyrdxlP-dep_Trfase"/>
</dbReference>
<dbReference type="Gene3D" id="3.90.1150.10">
    <property type="entry name" value="Aspartate Aminotransferase, domain 1"/>
    <property type="match status" value="1"/>
</dbReference>
<dbReference type="InterPro" id="IPR015421">
    <property type="entry name" value="PyrdxlP-dep_Trfase_major"/>
</dbReference>
<gene>
    <name evidence="6" type="primary">kat</name>
    <name evidence="6" type="ORF">MCHLDSM_02980</name>
</gene>
<evidence type="ECO:0000256" key="2">
    <source>
        <dbReference type="ARBA" id="ARBA00022898"/>
    </source>
</evidence>
<dbReference type="PANTHER" id="PTHR43713:SF3">
    <property type="entry name" value="GLUTAMATE-1-SEMIALDEHYDE 2,1-AMINOMUTASE 1, CHLOROPLASTIC-RELATED"/>
    <property type="match status" value="1"/>
</dbReference>
<dbReference type="Pfam" id="PF08484">
    <property type="entry name" value="Methyltransf_14"/>
    <property type="match status" value="1"/>
</dbReference>
<evidence type="ECO:0000259" key="4">
    <source>
        <dbReference type="Pfam" id="PF08421"/>
    </source>
</evidence>
<dbReference type="InterPro" id="IPR013691">
    <property type="entry name" value="MeTrfase_14"/>
</dbReference>
<organism evidence="6 7">
    <name type="scientific">Mycolicibacterium chlorophenolicum</name>
    <dbReference type="NCBI Taxonomy" id="37916"/>
    <lineage>
        <taxon>Bacteria</taxon>
        <taxon>Bacillati</taxon>
        <taxon>Actinomycetota</taxon>
        <taxon>Actinomycetes</taxon>
        <taxon>Mycobacteriales</taxon>
        <taxon>Mycobacteriaceae</taxon>
        <taxon>Mycolicibacterium</taxon>
    </lineage>
</organism>
<dbReference type="STRING" id="37916.MCHLDSM_02980"/>
<keyword evidence="6" id="KW-0032">Aminotransferase</keyword>
<keyword evidence="2" id="KW-0663">Pyridoxal phosphate</keyword>
<dbReference type="InterPro" id="IPR013630">
    <property type="entry name" value="Methyltransf_Zn-bd_dom_put"/>
</dbReference>
<dbReference type="NCBIfam" id="NF004856">
    <property type="entry name" value="PRK06209.1"/>
    <property type="match status" value="1"/>
</dbReference>
<dbReference type="Pfam" id="PF08421">
    <property type="entry name" value="Methyltransf_13"/>
    <property type="match status" value="1"/>
</dbReference>
<evidence type="ECO:0000259" key="5">
    <source>
        <dbReference type="Pfam" id="PF08484"/>
    </source>
</evidence>
<proteinExistence type="predicted"/>
<evidence type="ECO:0000313" key="6">
    <source>
        <dbReference type="EMBL" id="KMO76831.1"/>
    </source>
</evidence>
<reference evidence="6 7" key="1">
    <citation type="journal article" date="2015" name="Genome Biol. Evol.">
        <title>Characterization of Three Mycobacterium spp. with Potential Use in Bioremediation by Genome Sequencing and Comparative Genomics.</title>
        <authorList>
            <person name="Das S."/>
            <person name="Pettersson B.M."/>
            <person name="Behra P.R."/>
            <person name="Ramesh M."/>
            <person name="Dasgupta S."/>
            <person name="Bhattacharya A."/>
            <person name="Kirsebom L.A."/>
        </authorList>
    </citation>
    <scope>NUCLEOTIDE SEQUENCE [LARGE SCALE GENOMIC DNA]</scope>
    <source>
        <strain evidence="6 7">DSM 43826</strain>
    </source>
</reference>
<keyword evidence="7" id="KW-1185">Reference proteome</keyword>
<feature type="compositionally biased region" description="Low complexity" evidence="3">
    <location>
        <begin position="838"/>
        <end position="856"/>
    </location>
</feature>
<feature type="domain" description="Methyltransferase putative zinc binding" evidence="4">
    <location>
        <begin position="16"/>
        <end position="70"/>
    </location>
</feature>
<dbReference type="InterPro" id="IPR015422">
    <property type="entry name" value="PyrdxlP-dep_Trfase_small"/>
</dbReference>
<dbReference type="Pfam" id="PF00202">
    <property type="entry name" value="Aminotran_3"/>
    <property type="match status" value="1"/>
</dbReference>
<dbReference type="Gene3D" id="3.40.50.720">
    <property type="entry name" value="NAD(P)-binding Rossmann-like Domain"/>
    <property type="match status" value="1"/>
</dbReference>
<dbReference type="SUPFAM" id="SSF53335">
    <property type="entry name" value="S-adenosyl-L-methionine-dependent methyltransferases"/>
    <property type="match status" value="1"/>
</dbReference>
<dbReference type="EC" id="2.6.1.-" evidence="6"/>
<dbReference type="EMBL" id="JYNL01000023">
    <property type="protein sequence ID" value="KMO76831.1"/>
    <property type="molecule type" value="Genomic_DNA"/>
</dbReference>
<sequence length="867" mass="90641">MSASSCDESGHGRVTCRGCGGRRLQRVLDLGEVPAADHFPPADSPVEQAETSHPLAMDVCADCGLAQLADDDTRTAEPRGVEPEALTSQAADAIRRVGEAGWLAGGGTVCEFGSPHGGSWMPLLADRGYHPGSGSADVVVDCFGIMHDADQGAAFRERAAATAPGGVLLLQFHSLGAIVAHGQWNALRHGHFGYYSTPALVDQLARVGMRAVQAWRFDLYGGTVLVAAVHGAGDPGPTVRALLDSEAALTDPATVGVLQDAADAQTVALRCWLEQERRAGRRVYAYGAASRAVALFSRAALNSSLITAVADASPAKQGRRMPGTDIPIIAPQTLVDAAPDRVLLTLGDLLPEVAARWPQLAGRWVVDDEFARPARRFARSRLLQNRLHELVPGGAHTYARGADQYPETMPPVLTHGRGCRVWDVDGNDYIEYGMGLRAVTLGHGYPPVVDAVARTIAGGVGFSRPTALEAAAAEDFLALVPGAEMVKFAKNGSDATTAAVRLARAVTGRVTVAVCDQPFFSTDDWFIGTTAMSGGVPADHAAATVRFSYNDLDSLAAVLAAGDVACVVMEAATATAEPDPGFLAGVRRLCDRHGTLLVFDEMITGFRWAAGGAQAVYGVTPDLSCWGKAMGNGFPLSALAGRRRYMELGGLRTDRDRVFLLSSTHGPEAASLAAFRAVAAAYRSEDPVARMEHAGIRLAAGVTAAVAEAGLADHITVTGRPSCLVFGTADADGVPSQAYRTLFLQELLRRGVLGQSFVTSAAHGEDDVDATVAAVRDALPVYRYAIDARSVAGLLQGRPVAPAIRRTSAPRRVAGYPVLPPRISSTSNELTPAITDGSASPIASTSARSAPRSTPSPHIPSGSATGP</sequence>
<dbReference type="PANTHER" id="PTHR43713">
    <property type="entry name" value="GLUTAMATE-1-SEMIALDEHYDE 2,1-AMINOMUTASE"/>
    <property type="match status" value="1"/>
</dbReference>
<dbReference type="AlphaFoldDB" id="A0A0J6YWJ2"/>
<feature type="region of interest" description="Disordered" evidence="3">
    <location>
        <begin position="815"/>
        <end position="867"/>
    </location>
</feature>
<dbReference type="PATRIC" id="fig|37916.4.peg.2905"/>
<dbReference type="InterPro" id="IPR005814">
    <property type="entry name" value="Aminotrans_3"/>
</dbReference>
<dbReference type="GO" id="GO:0030170">
    <property type="term" value="F:pyridoxal phosphate binding"/>
    <property type="evidence" value="ECO:0007669"/>
    <property type="project" value="InterPro"/>
</dbReference>
<dbReference type="SUPFAM" id="SSF53383">
    <property type="entry name" value="PLP-dependent transferases"/>
    <property type="match status" value="1"/>
</dbReference>
<dbReference type="Gene3D" id="6.20.50.110">
    <property type="entry name" value="Methyltransferase, zinc-binding domain"/>
    <property type="match status" value="1"/>
</dbReference>
<evidence type="ECO:0000256" key="1">
    <source>
        <dbReference type="ARBA" id="ARBA00001933"/>
    </source>
</evidence>
<dbReference type="Proteomes" id="UP000036513">
    <property type="component" value="Unassembled WGS sequence"/>
</dbReference>
<protein>
    <submittedName>
        <fullName evidence="6">3-aminobutyryl-CoA aminotransferase</fullName>
        <ecNumber evidence="6">2.6.1.-</ecNumber>
    </submittedName>
</protein>
<name>A0A0J6YWJ2_9MYCO</name>
<dbReference type="InterPro" id="IPR029063">
    <property type="entry name" value="SAM-dependent_MTases_sf"/>
</dbReference>
<accession>A0A0J6YWJ2</accession>
<dbReference type="Gene3D" id="3.40.640.10">
    <property type="entry name" value="Type I PLP-dependent aspartate aminotransferase-like (Major domain)"/>
    <property type="match status" value="1"/>
</dbReference>
<keyword evidence="6" id="KW-0808">Transferase</keyword>
<comment type="caution">
    <text evidence="6">The sequence shown here is derived from an EMBL/GenBank/DDBJ whole genome shotgun (WGS) entry which is preliminary data.</text>
</comment>
<dbReference type="Gene3D" id="3.40.50.150">
    <property type="entry name" value="Vaccinia Virus protein VP39"/>
    <property type="match status" value="1"/>
</dbReference>
<dbReference type="InterPro" id="IPR038576">
    <property type="entry name" value="Methyltransf_Zn-bd_dom_put_sf"/>
</dbReference>
<dbReference type="SMR" id="A0A0J6YWJ2"/>
<dbReference type="GO" id="GO:0008483">
    <property type="term" value="F:transaminase activity"/>
    <property type="evidence" value="ECO:0007669"/>
    <property type="project" value="UniProtKB-KW"/>
</dbReference>
<evidence type="ECO:0000256" key="3">
    <source>
        <dbReference type="SAM" id="MobiDB-lite"/>
    </source>
</evidence>
<evidence type="ECO:0000313" key="7">
    <source>
        <dbReference type="Proteomes" id="UP000036513"/>
    </source>
</evidence>